<evidence type="ECO:0008006" key="3">
    <source>
        <dbReference type="Google" id="ProtNLM"/>
    </source>
</evidence>
<reference evidence="1 2" key="1">
    <citation type="journal article" date="2014" name="BMC Genomics">
        <title>Genome sequencing of four Aureobasidium pullulans varieties: biotechnological potential, stress tolerance, and description of new species.</title>
        <authorList>
            <person name="Gostin Ar C."/>
            <person name="Ohm R.A."/>
            <person name="Kogej T."/>
            <person name="Sonjak S."/>
            <person name="Turk M."/>
            <person name="Zajc J."/>
            <person name="Zalar P."/>
            <person name="Grube M."/>
            <person name="Sun H."/>
            <person name="Han J."/>
            <person name="Sharma A."/>
            <person name="Chiniquy J."/>
            <person name="Ngan C.Y."/>
            <person name="Lipzen A."/>
            <person name="Barry K."/>
            <person name="Grigoriev I.V."/>
            <person name="Gunde-Cimerman N."/>
        </authorList>
    </citation>
    <scope>NUCLEOTIDE SEQUENCE [LARGE SCALE GENOMIC DNA]</scope>
    <source>
        <strain evidence="1 2">EXF-150</strain>
    </source>
</reference>
<name>A0A074Y306_AURPU</name>
<gene>
    <name evidence="1" type="ORF">M438DRAFT_408077</name>
</gene>
<protein>
    <recommendedName>
        <fullName evidence="3">F-box domain-containing protein</fullName>
    </recommendedName>
</protein>
<evidence type="ECO:0000313" key="2">
    <source>
        <dbReference type="Proteomes" id="UP000030706"/>
    </source>
</evidence>
<dbReference type="Proteomes" id="UP000030706">
    <property type="component" value="Unassembled WGS sequence"/>
</dbReference>
<proteinExistence type="predicted"/>
<dbReference type="AlphaFoldDB" id="A0A074Y306"/>
<dbReference type="GeneID" id="40752239"/>
<dbReference type="RefSeq" id="XP_029757498.1">
    <property type="nucleotide sequence ID" value="XM_029909933.1"/>
</dbReference>
<evidence type="ECO:0000313" key="1">
    <source>
        <dbReference type="EMBL" id="KEQ81311.1"/>
    </source>
</evidence>
<dbReference type="HOGENOM" id="CLU_918212_0_0_1"/>
<accession>A0A074Y306</accession>
<sequence length="303" mass="35693">MSSENTNTVKRPVRQGSRIVCEEAMLILLCTIELEREPPLVHLYRLDLAPAWPDHETDTRITWKRSTSHGFHHDLTISTVFSSTECVQLNLLPSITTRRIMSHHGSTASSLFVLPLEVRLLIYGHLADEPICPYKGNIHDSIRSVSRRIRDEATPVLLRRVHLFLVANRDEVLSTSYLFKSSTFHYIEIPWLSFIGSTYSPWLDQFDQITLSHRRYIGTCITKKRREKAKIRIYKDEMTEKAWFQYYQRKTEDWLADLDYYSMQGLDRIMVGFEAHSDKVMEYWAKIREGEEDFPEDFKIPRF</sequence>
<organism evidence="1 2">
    <name type="scientific">Aureobasidium pullulans EXF-150</name>
    <dbReference type="NCBI Taxonomy" id="1043002"/>
    <lineage>
        <taxon>Eukaryota</taxon>
        <taxon>Fungi</taxon>
        <taxon>Dikarya</taxon>
        <taxon>Ascomycota</taxon>
        <taxon>Pezizomycotina</taxon>
        <taxon>Dothideomycetes</taxon>
        <taxon>Dothideomycetidae</taxon>
        <taxon>Dothideales</taxon>
        <taxon>Saccotheciaceae</taxon>
        <taxon>Aureobasidium</taxon>
    </lineage>
</organism>
<dbReference type="EMBL" id="KL584992">
    <property type="protein sequence ID" value="KEQ81311.1"/>
    <property type="molecule type" value="Genomic_DNA"/>
</dbReference>
<keyword evidence="2" id="KW-1185">Reference proteome</keyword>